<gene>
    <name evidence="1" type="ORF">Enr13x_28210</name>
</gene>
<protein>
    <submittedName>
        <fullName evidence="1">Uncharacterized protein</fullName>
    </submittedName>
</protein>
<reference evidence="1 2" key="1">
    <citation type="submission" date="2019-03" db="EMBL/GenBank/DDBJ databases">
        <title>Deep-cultivation of Planctomycetes and their phenomic and genomic characterization uncovers novel biology.</title>
        <authorList>
            <person name="Wiegand S."/>
            <person name="Jogler M."/>
            <person name="Boedeker C."/>
            <person name="Pinto D."/>
            <person name="Vollmers J."/>
            <person name="Rivas-Marin E."/>
            <person name="Kohn T."/>
            <person name="Peeters S.H."/>
            <person name="Heuer A."/>
            <person name="Rast P."/>
            <person name="Oberbeckmann S."/>
            <person name="Bunk B."/>
            <person name="Jeske O."/>
            <person name="Meyerdierks A."/>
            <person name="Storesund J.E."/>
            <person name="Kallscheuer N."/>
            <person name="Luecker S."/>
            <person name="Lage O.M."/>
            <person name="Pohl T."/>
            <person name="Merkel B.J."/>
            <person name="Hornburger P."/>
            <person name="Mueller R.-W."/>
            <person name="Bruemmer F."/>
            <person name="Labrenz M."/>
            <person name="Spormann A.M."/>
            <person name="Op den Camp H."/>
            <person name="Overmann J."/>
            <person name="Amann R."/>
            <person name="Jetten M.S.M."/>
            <person name="Mascher T."/>
            <person name="Medema M.H."/>
            <person name="Devos D.P."/>
            <person name="Kaster A.-K."/>
            <person name="Ovreas L."/>
            <person name="Rohde M."/>
            <person name="Galperin M.Y."/>
            <person name="Jogler C."/>
        </authorList>
    </citation>
    <scope>NUCLEOTIDE SEQUENCE [LARGE SCALE GENOMIC DNA]</scope>
    <source>
        <strain evidence="1 2">Enr13</strain>
    </source>
</reference>
<dbReference type="EMBL" id="CP037423">
    <property type="protein sequence ID" value="QDV42969.1"/>
    <property type="molecule type" value="Genomic_DNA"/>
</dbReference>
<dbReference type="KEGG" id="snep:Enr13x_28210"/>
<dbReference type="AlphaFoldDB" id="A0A518HQ47"/>
<evidence type="ECO:0000313" key="1">
    <source>
        <dbReference type="EMBL" id="QDV42969.1"/>
    </source>
</evidence>
<name>A0A518HQ47_9BACT</name>
<dbReference type="Gene3D" id="3.40.50.150">
    <property type="entry name" value="Vaccinia Virus protein VP39"/>
    <property type="match status" value="1"/>
</dbReference>
<accession>A0A518HQ47</accession>
<dbReference type="OrthoDB" id="9804312at2"/>
<organism evidence="1 2">
    <name type="scientific">Stieleria neptunia</name>
    <dbReference type="NCBI Taxonomy" id="2527979"/>
    <lineage>
        <taxon>Bacteria</taxon>
        <taxon>Pseudomonadati</taxon>
        <taxon>Planctomycetota</taxon>
        <taxon>Planctomycetia</taxon>
        <taxon>Pirellulales</taxon>
        <taxon>Pirellulaceae</taxon>
        <taxon>Stieleria</taxon>
    </lineage>
</organism>
<sequence>MQSLKPGGILILEAYSENQRARGTGGPSDLDLLMTCVKIERELTGLETILLHETERDVVEGKFHTGMASVIQFIGKKLD</sequence>
<dbReference type="InterPro" id="IPR029063">
    <property type="entry name" value="SAM-dependent_MTases_sf"/>
</dbReference>
<proteinExistence type="predicted"/>
<evidence type="ECO:0000313" key="2">
    <source>
        <dbReference type="Proteomes" id="UP000319004"/>
    </source>
</evidence>
<dbReference type="RefSeq" id="WP_145386741.1">
    <property type="nucleotide sequence ID" value="NZ_CP037423.1"/>
</dbReference>
<keyword evidence="2" id="KW-1185">Reference proteome</keyword>
<dbReference type="Proteomes" id="UP000319004">
    <property type="component" value="Chromosome"/>
</dbReference>